<evidence type="ECO:0000256" key="1">
    <source>
        <dbReference type="ARBA" id="ARBA00001561"/>
    </source>
</evidence>
<dbReference type="InterPro" id="IPR050695">
    <property type="entry name" value="N-acetylmuramoyl_amidase_3"/>
</dbReference>
<dbReference type="EMBL" id="BKAG01000099">
    <property type="protein sequence ID" value="GEP46417.1"/>
    <property type="molecule type" value="Genomic_DNA"/>
</dbReference>
<protein>
    <recommendedName>
        <fullName evidence="2">N-acetylmuramoyl-L-alanine amidase</fullName>
        <ecNumber evidence="2">3.5.1.28</ecNumber>
    </recommendedName>
</protein>
<accession>A0A512MI50</accession>
<evidence type="ECO:0000256" key="2">
    <source>
        <dbReference type="ARBA" id="ARBA00011901"/>
    </source>
</evidence>
<name>A0A512MI50_9BACT</name>
<evidence type="ECO:0000313" key="5">
    <source>
        <dbReference type="EMBL" id="GEP46417.1"/>
    </source>
</evidence>
<reference evidence="5 6" key="1">
    <citation type="submission" date="2019-07" db="EMBL/GenBank/DDBJ databases">
        <title>Whole genome shotgun sequence of Brevifollis gellanilyticus NBRC 108608.</title>
        <authorList>
            <person name="Hosoyama A."/>
            <person name="Uohara A."/>
            <person name="Ohji S."/>
            <person name="Ichikawa N."/>
        </authorList>
    </citation>
    <scope>NUCLEOTIDE SEQUENCE [LARGE SCALE GENOMIC DNA]</scope>
    <source>
        <strain evidence="5 6">NBRC 108608</strain>
    </source>
</reference>
<sequence>MKLCIDPGHGMSNKKSGIYDSGALGTLHEEAALALVWSHELRKACEARGIPVWMTRTDRCEATPLGSRVTRAEQAGCTHLISLHLNDADASSANGFETLYRTTHSQSFAEALHEPLKVMGLRDRGVKLRTDLAVLASKHMPSALIELGFIRNAGDISIVTTDAIITQVCGLLADRLAALEPA</sequence>
<dbReference type="RefSeq" id="WP_146856266.1">
    <property type="nucleotide sequence ID" value="NZ_BKAG01000099.1"/>
</dbReference>
<evidence type="ECO:0000256" key="3">
    <source>
        <dbReference type="ARBA" id="ARBA00022801"/>
    </source>
</evidence>
<proteinExistence type="predicted"/>
<comment type="caution">
    <text evidence="5">The sequence shown here is derived from an EMBL/GenBank/DDBJ whole genome shotgun (WGS) entry which is preliminary data.</text>
</comment>
<dbReference type="InterPro" id="IPR002508">
    <property type="entry name" value="MurNAc-LAA_cat"/>
</dbReference>
<dbReference type="AlphaFoldDB" id="A0A512MI50"/>
<keyword evidence="3" id="KW-0378">Hydrolase</keyword>
<gene>
    <name evidence="5" type="ORF">BGE01nite_57080</name>
</gene>
<dbReference type="PANTHER" id="PTHR30404">
    <property type="entry name" value="N-ACETYLMURAMOYL-L-ALANINE AMIDASE"/>
    <property type="match status" value="1"/>
</dbReference>
<dbReference type="Gene3D" id="3.40.630.40">
    <property type="entry name" value="Zn-dependent exopeptidases"/>
    <property type="match status" value="1"/>
</dbReference>
<feature type="domain" description="MurNAc-LAA" evidence="4">
    <location>
        <begin position="69"/>
        <end position="177"/>
    </location>
</feature>
<dbReference type="GO" id="GO:0009253">
    <property type="term" value="P:peptidoglycan catabolic process"/>
    <property type="evidence" value="ECO:0007669"/>
    <property type="project" value="InterPro"/>
</dbReference>
<evidence type="ECO:0000313" key="6">
    <source>
        <dbReference type="Proteomes" id="UP000321577"/>
    </source>
</evidence>
<dbReference type="PANTHER" id="PTHR30404:SF0">
    <property type="entry name" value="N-ACETYLMURAMOYL-L-ALANINE AMIDASE AMIC"/>
    <property type="match status" value="1"/>
</dbReference>
<dbReference type="OrthoDB" id="43070at2"/>
<dbReference type="Pfam" id="PF01520">
    <property type="entry name" value="Amidase_3"/>
    <property type="match status" value="1"/>
</dbReference>
<dbReference type="GO" id="GO:0008745">
    <property type="term" value="F:N-acetylmuramoyl-L-alanine amidase activity"/>
    <property type="evidence" value="ECO:0007669"/>
    <property type="project" value="UniProtKB-EC"/>
</dbReference>
<dbReference type="CDD" id="cd02696">
    <property type="entry name" value="MurNAc-LAA"/>
    <property type="match status" value="1"/>
</dbReference>
<organism evidence="5 6">
    <name type="scientific">Brevifollis gellanilyticus</name>
    <dbReference type="NCBI Taxonomy" id="748831"/>
    <lineage>
        <taxon>Bacteria</taxon>
        <taxon>Pseudomonadati</taxon>
        <taxon>Verrucomicrobiota</taxon>
        <taxon>Verrucomicrobiia</taxon>
        <taxon>Verrucomicrobiales</taxon>
        <taxon>Verrucomicrobiaceae</taxon>
    </lineage>
</organism>
<comment type="catalytic activity">
    <reaction evidence="1">
        <text>Hydrolyzes the link between N-acetylmuramoyl residues and L-amino acid residues in certain cell-wall glycopeptides.</text>
        <dbReference type="EC" id="3.5.1.28"/>
    </reaction>
</comment>
<keyword evidence="6" id="KW-1185">Reference proteome</keyword>
<evidence type="ECO:0000259" key="4">
    <source>
        <dbReference type="SMART" id="SM00646"/>
    </source>
</evidence>
<dbReference type="EC" id="3.5.1.28" evidence="2"/>
<dbReference type="GO" id="GO:0030288">
    <property type="term" value="C:outer membrane-bounded periplasmic space"/>
    <property type="evidence" value="ECO:0007669"/>
    <property type="project" value="TreeGrafter"/>
</dbReference>
<dbReference type="SUPFAM" id="SSF53187">
    <property type="entry name" value="Zn-dependent exopeptidases"/>
    <property type="match status" value="1"/>
</dbReference>
<dbReference type="SMART" id="SM00646">
    <property type="entry name" value="Ami_3"/>
    <property type="match status" value="1"/>
</dbReference>
<dbReference type="Proteomes" id="UP000321577">
    <property type="component" value="Unassembled WGS sequence"/>
</dbReference>